<dbReference type="NCBIfam" id="TIGR00573">
    <property type="entry name" value="dnaq"/>
    <property type="match status" value="1"/>
</dbReference>
<sequence length="330" mass="37842">RTSAPIYKVSITYDRELSDTERECLIEKSPFVQPNAKRLKSIKSYIVVDTETTGLSYKRDKIIEISLARYANGEQTDHYTTLINPRRHIPEEATAINHIEDEDVADAPTFAMAWPQISQFFDGAVIVGHNVKFDLNMIGYNMPRKAKPLDVTYLDTVQLAKDAFPGQPNYKLETLVESLGISDNQEHRAESDVDLTARLFEMCRTTIITRYEKELTERREQKAKEKAERQAAYGWSPLLDQNFVFTGEFQHDRGELQNALQSVGANLRGEINTKTRYLVYGNLKNLPQWALERKYKKAQKMIADGAQIKVLSEEEYLNLLKAMLEQAPTQ</sequence>
<comment type="caution">
    <text evidence="3">The sequence shown here is derived from an EMBL/GenBank/DDBJ whole genome shotgun (WGS) entry which is preliminary data.</text>
</comment>
<keyword evidence="1" id="KW-0269">Exonuclease</keyword>
<protein>
    <recommendedName>
        <fullName evidence="2">BRCT domain-containing protein</fullName>
    </recommendedName>
</protein>
<dbReference type="Gene3D" id="3.30.420.10">
    <property type="entry name" value="Ribonuclease H-like superfamily/Ribonuclease H"/>
    <property type="match status" value="1"/>
</dbReference>
<reference evidence="3" key="2">
    <citation type="submission" date="2021-04" db="EMBL/GenBank/DDBJ databases">
        <authorList>
            <person name="Gilroy R."/>
        </authorList>
    </citation>
    <scope>NUCLEOTIDE SEQUENCE</scope>
    <source>
        <strain evidence="3">3436</strain>
    </source>
</reference>
<dbReference type="CDD" id="cd17748">
    <property type="entry name" value="BRCT_DNA_ligase_like"/>
    <property type="match status" value="1"/>
</dbReference>
<evidence type="ECO:0000313" key="4">
    <source>
        <dbReference type="Proteomes" id="UP000824031"/>
    </source>
</evidence>
<dbReference type="GO" id="GO:0045004">
    <property type="term" value="P:DNA replication proofreading"/>
    <property type="evidence" value="ECO:0007669"/>
    <property type="project" value="TreeGrafter"/>
</dbReference>
<dbReference type="InterPro" id="IPR013520">
    <property type="entry name" value="Ribonucl_H"/>
</dbReference>
<keyword evidence="1" id="KW-0378">Hydrolase</keyword>
<dbReference type="PANTHER" id="PTHR30231">
    <property type="entry name" value="DNA POLYMERASE III SUBUNIT EPSILON"/>
    <property type="match status" value="1"/>
</dbReference>
<dbReference type="CDD" id="cd06127">
    <property type="entry name" value="DEDDh"/>
    <property type="match status" value="1"/>
</dbReference>
<organism evidence="3 4">
    <name type="scientific">Candidatus Gemmiger excrementavium</name>
    <dbReference type="NCBI Taxonomy" id="2838608"/>
    <lineage>
        <taxon>Bacteria</taxon>
        <taxon>Bacillati</taxon>
        <taxon>Bacillota</taxon>
        <taxon>Clostridia</taxon>
        <taxon>Eubacteriales</taxon>
        <taxon>Gemmiger</taxon>
    </lineage>
</organism>
<dbReference type="InterPro" id="IPR001357">
    <property type="entry name" value="BRCT_dom"/>
</dbReference>
<name>A0A9D2JGF1_9FIRM</name>
<dbReference type="InterPro" id="IPR036420">
    <property type="entry name" value="BRCT_dom_sf"/>
</dbReference>
<dbReference type="GO" id="GO:0003887">
    <property type="term" value="F:DNA-directed DNA polymerase activity"/>
    <property type="evidence" value="ECO:0007669"/>
    <property type="project" value="InterPro"/>
</dbReference>
<feature type="non-terminal residue" evidence="3">
    <location>
        <position position="1"/>
    </location>
</feature>
<dbReference type="Proteomes" id="UP000824031">
    <property type="component" value="Unassembled WGS sequence"/>
</dbReference>
<dbReference type="PANTHER" id="PTHR30231:SF41">
    <property type="entry name" value="DNA POLYMERASE III SUBUNIT EPSILON"/>
    <property type="match status" value="1"/>
</dbReference>
<proteinExistence type="predicted"/>
<dbReference type="Gene3D" id="3.40.50.10190">
    <property type="entry name" value="BRCT domain"/>
    <property type="match status" value="1"/>
</dbReference>
<evidence type="ECO:0000313" key="3">
    <source>
        <dbReference type="EMBL" id="HIZ47739.1"/>
    </source>
</evidence>
<dbReference type="InterPro" id="IPR036397">
    <property type="entry name" value="RNaseH_sf"/>
</dbReference>
<keyword evidence="1" id="KW-0540">Nuclease</keyword>
<dbReference type="InterPro" id="IPR006054">
    <property type="entry name" value="DnaQ"/>
</dbReference>
<dbReference type="AlphaFoldDB" id="A0A9D2JGF1"/>
<dbReference type="InterPro" id="IPR012337">
    <property type="entry name" value="RNaseH-like_sf"/>
</dbReference>
<dbReference type="GO" id="GO:0008408">
    <property type="term" value="F:3'-5' exonuclease activity"/>
    <property type="evidence" value="ECO:0007669"/>
    <property type="project" value="TreeGrafter"/>
</dbReference>
<dbReference type="SUPFAM" id="SSF53098">
    <property type="entry name" value="Ribonuclease H-like"/>
    <property type="match status" value="1"/>
</dbReference>
<dbReference type="EMBL" id="DXBO01000041">
    <property type="protein sequence ID" value="HIZ47739.1"/>
    <property type="molecule type" value="Genomic_DNA"/>
</dbReference>
<dbReference type="GO" id="GO:0003677">
    <property type="term" value="F:DNA binding"/>
    <property type="evidence" value="ECO:0007669"/>
    <property type="project" value="InterPro"/>
</dbReference>
<evidence type="ECO:0000256" key="1">
    <source>
        <dbReference type="ARBA" id="ARBA00022839"/>
    </source>
</evidence>
<reference evidence="3" key="1">
    <citation type="journal article" date="2021" name="PeerJ">
        <title>Extensive microbial diversity within the chicken gut microbiome revealed by metagenomics and culture.</title>
        <authorList>
            <person name="Gilroy R."/>
            <person name="Ravi A."/>
            <person name="Getino M."/>
            <person name="Pursley I."/>
            <person name="Horton D.L."/>
            <person name="Alikhan N.F."/>
            <person name="Baker D."/>
            <person name="Gharbi K."/>
            <person name="Hall N."/>
            <person name="Watson M."/>
            <person name="Adriaenssens E.M."/>
            <person name="Foster-Nyarko E."/>
            <person name="Jarju S."/>
            <person name="Secka A."/>
            <person name="Antonio M."/>
            <person name="Oren A."/>
            <person name="Chaudhuri R.R."/>
            <person name="La Ragione R."/>
            <person name="Hildebrand F."/>
            <person name="Pallen M.J."/>
        </authorList>
    </citation>
    <scope>NUCLEOTIDE SEQUENCE</scope>
    <source>
        <strain evidence="3">3436</strain>
    </source>
</reference>
<gene>
    <name evidence="3" type="ORF">H9810_03350</name>
</gene>
<dbReference type="PROSITE" id="PS50172">
    <property type="entry name" value="BRCT"/>
    <property type="match status" value="1"/>
</dbReference>
<evidence type="ECO:0000259" key="2">
    <source>
        <dbReference type="PROSITE" id="PS50172"/>
    </source>
</evidence>
<feature type="domain" description="BRCT" evidence="2">
    <location>
        <begin position="243"/>
        <end position="321"/>
    </location>
</feature>
<dbReference type="GO" id="GO:0005829">
    <property type="term" value="C:cytosol"/>
    <property type="evidence" value="ECO:0007669"/>
    <property type="project" value="TreeGrafter"/>
</dbReference>
<dbReference type="FunFam" id="3.30.420.10:FF:000045">
    <property type="entry name" value="3'-5' exonuclease DinG"/>
    <property type="match status" value="1"/>
</dbReference>
<accession>A0A9D2JGF1</accession>
<dbReference type="Pfam" id="PF00929">
    <property type="entry name" value="RNase_T"/>
    <property type="match status" value="1"/>
</dbReference>
<dbReference type="SMART" id="SM00479">
    <property type="entry name" value="EXOIII"/>
    <property type="match status" value="1"/>
</dbReference>